<dbReference type="Proteomes" id="UP000492821">
    <property type="component" value="Unassembled WGS sequence"/>
</dbReference>
<reference evidence="2" key="1">
    <citation type="journal article" date="2013" name="Genetics">
        <title>The draft genome and transcriptome of Panagrellus redivivus are shaped by the harsh demands of a free-living lifestyle.</title>
        <authorList>
            <person name="Srinivasan J."/>
            <person name="Dillman A.R."/>
            <person name="Macchietto M.G."/>
            <person name="Heikkinen L."/>
            <person name="Lakso M."/>
            <person name="Fracchia K.M."/>
            <person name="Antoshechkin I."/>
            <person name="Mortazavi A."/>
            <person name="Wong G."/>
            <person name="Sternberg P.W."/>
        </authorList>
    </citation>
    <scope>NUCLEOTIDE SEQUENCE [LARGE SCALE GENOMIC DNA]</scope>
    <source>
        <strain evidence="2">MT8872</strain>
    </source>
</reference>
<feature type="chain" id="PRO_5028905497" evidence="1">
    <location>
        <begin position="21"/>
        <end position="172"/>
    </location>
</feature>
<keyword evidence="2" id="KW-1185">Reference proteome</keyword>
<evidence type="ECO:0000313" key="3">
    <source>
        <dbReference type="WBParaSite" id="Pan_g23552.t1"/>
    </source>
</evidence>
<feature type="signal peptide" evidence="1">
    <location>
        <begin position="1"/>
        <end position="20"/>
    </location>
</feature>
<evidence type="ECO:0000256" key="1">
    <source>
        <dbReference type="SAM" id="SignalP"/>
    </source>
</evidence>
<dbReference type="WBParaSite" id="Pan_g23552.t1">
    <property type="protein sequence ID" value="Pan_g23552.t1"/>
    <property type="gene ID" value="Pan_g23552"/>
</dbReference>
<proteinExistence type="predicted"/>
<dbReference type="AlphaFoldDB" id="A0A7E4ZXP1"/>
<accession>A0A7E4ZXP1</accession>
<sequence>MFKFLLPLTVVVAGIIIVHARQAQVFNVLGADAKGNGNGFSQRSGLINLKEKNVHTIELVPSQGFEIILQDNAKKTELLHIKSQKDHTLVGVKQLKKYAYVIKPKKPLTIKLVSNADSFKVYLNRNYAGTHGYDAEKKIQLNLYKVLIVGAFNNVTFDGGNKYISSYQEIDY</sequence>
<organism evidence="2 3">
    <name type="scientific">Panagrellus redivivus</name>
    <name type="common">Microworm</name>
    <dbReference type="NCBI Taxonomy" id="6233"/>
    <lineage>
        <taxon>Eukaryota</taxon>
        <taxon>Metazoa</taxon>
        <taxon>Ecdysozoa</taxon>
        <taxon>Nematoda</taxon>
        <taxon>Chromadorea</taxon>
        <taxon>Rhabditida</taxon>
        <taxon>Tylenchina</taxon>
        <taxon>Panagrolaimomorpha</taxon>
        <taxon>Panagrolaimoidea</taxon>
        <taxon>Panagrolaimidae</taxon>
        <taxon>Panagrellus</taxon>
    </lineage>
</organism>
<name>A0A7E4ZXP1_PANRE</name>
<protein>
    <submittedName>
        <fullName evidence="3">DUF2846 domain-containing protein</fullName>
    </submittedName>
</protein>
<reference evidence="3" key="2">
    <citation type="submission" date="2020-10" db="UniProtKB">
        <authorList>
            <consortium name="WormBaseParasite"/>
        </authorList>
    </citation>
    <scope>IDENTIFICATION</scope>
</reference>
<keyword evidence="1" id="KW-0732">Signal</keyword>
<evidence type="ECO:0000313" key="2">
    <source>
        <dbReference type="Proteomes" id="UP000492821"/>
    </source>
</evidence>